<sequence>MKSLLATALALGLATPVLADDASTAMGAFLDENVAPWATDPVLVDAIRAQNEAHAGLTQANIDAMDQAWRNEVGQADTPTISRVIDSAASDFLRARVDASAGAITEVFIMDNHGLNVAASATTSDFWQGDEAKFSETYGVGADARHFSEIEKDESTRSYQGQASFAITDPDSGEVIGAMTVGINAEALF</sequence>
<dbReference type="RefSeq" id="WP_008328852.1">
    <property type="nucleotide sequence ID" value="NZ_CH902578.1"/>
</dbReference>
<gene>
    <name evidence="2" type="ORF">RB2654_03814</name>
</gene>
<name>A3VJE7_9RHOB</name>
<evidence type="ECO:0000256" key="1">
    <source>
        <dbReference type="SAM" id="SignalP"/>
    </source>
</evidence>
<dbReference type="AlphaFoldDB" id="A3VJE7"/>
<keyword evidence="1" id="KW-0732">Signal</keyword>
<feature type="signal peptide" evidence="1">
    <location>
        <begin position="1"/>
        <end position="19"/>
    </location>
</feature>
<protein>
    <submittedName>
        <fullName evidence="2">Uncharacterized protein</fullName>
    </submittedName>
</protein>
<feature type="chain" id="PRO_5002662313" evidence="1">
    <location>
        <begin position="20"/>
        <end position="189"/>
    </location>
</feature>
<organism evidence="2 3">
    <name type="scientific">Maritimibacter alkaliphilus HTCC2654</name>
    <dbReference type="NCBI Taxonomy" id="314271"/>
    <lineage>
        <taxon>Bacteria</taxon>
        <taxon>Pseudomonadati</taxon>
        <taxon>Pseudomonadota</taxon>
        <taxon>Alphaproteobacteria</taxon>
        <taxon>Rhodobacterales</taxon>
        <taxon>Roseobacteraceae</taxon>
        <taxon>Maritimibacter</taxon>
    </lineage>
</organism>
<dbReference type="HOGENOM" id="CLU_092389_0_0_5"/>
<dbReference type="Proteomes" id="UP000002931">
    <property type="component" value="Unassembled WGS sequence"/>
</dbReference>
<comment type="caution">
    <text evidence="2">The sequence shown here is derived from an EMBL/GenBank/DDBJ whole genome shotgun (WGS) entry which is preliminary data.</text>
</comment>
<reference evidence="2 3" key="1">
    <citation type="journal article" date="2010" name="J. Bacteriol.">
        <title>Genome sequences of Pelagibaca bermudensis HTCC2601T and Maritimibacter alkaliphilus HTCC2654T, the type strains of two marine Roseobacter genera.</title>
        <authorList>
            <person name="Thrash J.C."/>
            <person name="Cho J.C."/>
            <person name="Ferriera S."/>
            <person name="Johnson J."/>
            <person name="Vergin K.L."/>
            <person name="Giovannoni S.J."/>
        </authorList>
    </citation>
    <scope>NUCLEOTIDE SEQUENCE [LARGE SCALE GENOMIC DNA]</scope>
    <source>
        <strain evidence="2 3">HTCC2654</strain>
    </source>
</reference>
<evidence type="ECO:0000313" key="3">
    <source>
        <dbReference type="Proteomes" id="UP000002931"/>
    </source>
</evidence>
<dbReference type="STRING" id="314271.RB2654_03814"/>
<keyword evidence="3" id="KW-1185">Reference proteome</keyword>
<dbReference type="eggNOG" id="COG0834">
    <property type="taxonomic scope" value="Bacteria"/>
</dbReference>
<accession>A3VJE7</accession>
<dbReference type="OrthoDB" id="195732at2"/>
<dbReference type="EMBL" id="AAMT01000014">
    <property type="protein sequence ID" value="EAQ11524.1"/>
    <property type="molecule type" value="Genomic_DNA"/>
</dbReference>
<proteinExistence type="predicted"/>
<evidence type="ECO:0000313" key="2">
    <source>
        <dbReference type="EMBL" id="EAQ11524.1"/>
    </source>
</evidence>